<dbReference type="PROSITE" id="PS00409">
    <property type="entry name" value="PROKAR_NTER_METHYL"/>
    <property type="match status" value="1"/>
</dbReference>
<dbReference type="NCBIfam" id="TIGR02532">
    <property type="entry name" value="IV_pilin_GFxxxE"/>
    <property type="match status" value="1"/>
</dbReference>
<feature type="transmembrane region" description="Helical" evidence="2">
    <location>
        <begin position="21"/>
        <end position="44"/>
    </location>
</feature>
<keyword evidence="2" id="KW-0472">Membrane</keyword>
<dbReference type="RefSeq" id="WP_110400980.1">
    <property type="nucleotide sequence ID" value="NZ_QJJS01000009.1"/>
</dbReference>
<keyword evidence="1" id="KW-0488">Methylation</keyword>
<dbReference type="InterPro" id="IPR012902">
    <property type="entry name" value="N_methyl_site"/>
</dbReference>
<evidence type="ECO:0000256" key="2">
    <source>
        <dbReference type="SAM" id="Phobius"/>
    </source>
</evidence>
<dbReference type="PRINTS" id="PR00813">
    <property type="entry name" value="BCTERIALGSPG"/>
</dbReference>
<dbReference type="Proteomes" id="UP000247811">
    <property type="component" value="Unassembled WGS sequence"/>
</dbReference>
<keyword evidence="4" id="KW-1185">Reference proteome</keyword>
<name>A0A318H7F5_9BURK</name>
<evidence type="ECO:0000256" key="1">
    <source>
        <dbReference type="ARBA" id="ARBA00022481"/>
    </source>
</evidence>
<proteinExistence type="predicted"/>
<comment type="caution">
    <text evidence="3">The sequence shown here is derived from an EMBL/GenBank/DDBJ whole genome shotgun (WGS) entry which is preliminary data.</text>
</comment>
<dbReference type="AlphaFoldDB" id="A0A318H7F5"/>
<dbReference type="OrthoDB" id="5296638at2"/>
<reference evidence="3 4" key="1">
    <citation type="submission" date="2018-05" db="EMBL/GenBank/DDBJ databases">
        <title>Genomic Encyclopedia of Type Strains, Phase IV (KMG-IV): sequencing the most valuable type-strain genomes for metagenomic binning, comparative biology and taxonomic classification.</title>
        <authorList>
            <person name="Goeker M."/>
        </authorList>
    </citation>
    <scope>NUCLEOTIDE SEQUENCE [LARGE SCALE GENOMIC DNA]</scope>
    <source>
        <strain evidence="3 4">DSM 566</strain>
    </source>
</reference>
<dbReference type="GO" id="GO:0015627">
    <property type="term" value="C:type II protein secretion system complex"/>
    <property type="evidence" value="ECO:0007669"/>
    <property type="project" value="InterPro"/>
</dbReference>
<protein>
    <submittedName>
        <fullName evidence="3">General secretion pathway protein G</fullName>
    </submittedName>
</protein>
<dbReference type="EMBL" id="QJJS01000009">
    <property type="protein sequence ID" value="PXW95551.1"/>
    <property type="molecule type" value="Genomic_DNA"/>
</dbReference>
<keyword evidence="2" id="KW-1133">Transmembrane helix</keyword>
<accession>A0A318H7F5</accession>
<organism evidence="3 4">
    <name type="scientific">Sphaerotilus hippei</name>
    <dbReference type="NCBI Taxonomy" id="744406"/>
    <lineage>
        <taxon>Bacteria</taxon>
        <taxon>Pseudomonadati</taxon>
        <taxon>Pseudomonadota</taxon>
        <taxon>Betaproteobacteria</taxon>
        <taxon>Burkholderiales</taxon>
        <taxon>Sphaerotilaceae</taxon>
        <taxon>Sphaerotilus</taxon>
    </lineage>
</organism>
<dbReference type="Gene3D" id="3.30.700.10">
    <property type="entry name" value="Glycoprotein, Type 4 Pilin"/>
    <property type="match status" value="1"/>
</dbReference>
<dbReference type="GO" id="GO:0015628">
    <property type="term" value="P:protein secretion by the type II secretion system"/>
    <property type="evidence" value="ECO:0007669"/>
    <property type="project" value="InterPro"/>
</dbReference>
<dbReference type="InterPro" id="IPR000983">
    <property type="entry name" value="Bac_GSPG_pilin"/>
</dbReference>
<evidence type="ECO:0000313" key="4">
    <source>
        <dbReference type="Proteomes" id="UP000247811"/>
    </source>
</evidence>
<keyword evidence="2" id="KW-0812">Transmembrane</keyword>
<gene>
    <name evidence="3" type="ORF">C7444_109121</name>
</gene>
<evidence type="ECO:0000313" key="3">
    <source>
        <dbReference type="EMBL" id="PXW95551.1"/>
    </source>
</evidence>
<dbReference type="PANTHER" id="PTHR30093">
    <property type="entry name" value="GENERAL SECRETION PATHWAY PROTEIN G"/>
    <property type="match status" value="1"/>
</dbReference>
<dbReference type="InterPro" id="IPR045584">
    <property type="entry name" value="Pilin-like"/>
</dbReference>
<sequence length="166" mass="18103">MRSLSFRSRFLSSCTRRTRSCRGLTLIELMVGVAIVGLLMSVALPSYKSWRAKVLSRQAAQAIAALSITIDQYAASNDGSYPASLATVGLDRQTDPWGRAYVYYNIAGNNIGGARKDKNINPINTDYDLYSKGPDGVTAKQLDNAKSVDDVVRARNGRFLGVSVDF</sequence>
<dbReference type="Pfam" id="PF07963">
    <property type="entry name" value="N_methyl"/>
    <property type="match status" value="1"/>
</dbReference>
<dbReference type="SUPFAM" id="SSF54523">
    <property type="entry name" value="Pili subunits"/>
    <property type="match status" value="1"/>
</dbReference>